<name>A0AAE0EZR9_9CHLO</name>
<organism evidence="1 2">
    <name type="scientific">Cymbomonas tetramitiformis</name>
    <dbReference type="NCBI Taxonomy" id="36881"/>
    <lineage>
        <taxon>Eukaryota</taxon>
        <taxon>Viridiplantae</taxon>
        <taxon>Chlorophyta</taxon>
        <taxon>Pyramimonadophyceae</taxon>
        <taxon>Pyramimonadales</taxon>
        <taxon>Pyramimonadaceae</taxon>
        <taxon>Cymbomonas</taxon>
    </lineage>
</organism>
<protein>
    <submittedName>
        <fullName evidence="1">Uncharacterized protein</fullName>
    </submittedName>
</protein>
<evidence type="ECO:0000313" key="1">
    <source>
        <dbReference type="EMBL" id="KAK3246172.1"/>
    </source>
</evidence>
<dbReference type="Proteomes" id="UP001190700">
    <property type="component" value="Unassembled WGS sequence"/>
</dbReference>
<dbReference type="AlphaFoldDB" id="A0AAE0EZR9"/>
<reference evidence="1 2" key="1">
    <citation type="journal article" date="2015" name="Genome Biol. Evol.">
        <title>Comparative Genomics of a Bacterivorous Green Alga Reveals Evolutionary Causalities and Consequences of Phago-Mixotrophic Mode of Nutrition.</title>
        <authorList>
            <person name="Burns J.A."/>
            <person name="Paasch A."/>
            <person name="Narechania A."/>
            <person name="Kim E."/>
        </authorList>
    </citation>
    <scope>NUCLEOTIDE SEQUENCE [LARGE SCALE GENOMIC DNA]</scope>
    <source>
        <strain evidence="1 2">PLY_AMNH</strain>
    </source>
</reference>
<dbReference type="EMBL" id="LGRX02030089">
    <property type="protein sequence ID" value="KAK3246172.1"/>
    <property type="molecule type" value="Genomic_DNA"/>
</dbReference>
<gene>
    <name evidence="1" type="ORF">CYMTET_44278</name>
</gene>
<proteinExistence type="predicted"/>
<accession>A0AAE0EZR9</accession>
<feature type="non-terminal residue" evidence="1">
    <location>
        <position position="294"/>
    </location>
</feature>
<keyword evidence="2" id="KW-1185">Reference proteome</keyword>
<comment type="caution">
    <text evidence="1">The sequence shown here is derived from an EMBL/GenBank/DDBJ whole genome shotgun (WGS) entry which is preliminary data.</text>
</comment>
<sequence length="294" mass="30697">MQPGRSRAWSLTAPRQLICNLRGMLKAGFGADWRLSLPLTVTSPLDLSGSQAVAFLPDCGFAGGAAATGGAHWDDPSGLDSRTAVLLAERQLPEALTVTSPLWLASTGSMEQQWLVSSCGSADIAACVEQCSGYRALGAWSNAVVGEHVAAGVEAAVVGEHVAAWSSAVVGEHVAAWSSAVVGEHVAAWSNAVREGVHNSMMRHSDAISDGARGLDRRAEVNFLQQLDGHIADGAGRSYPIGYHAGMSGVADGCSWLAQRQQRQQRRRDARGWMVQGEPRAACLLGGEEGSGGG</sequence>
<evidence type="ECO:0000313" key="2">
    <source>
        <dbReference type="Proteomes" id="UP001190700"/>
    </source>
</evidence>